<organism evidence="1 2">
    <name type="scientific">Limnovirga soli</name>
    <dbReference type="NCBI Taxonomy" id="2656915"/>
    <lineage>
        <taxon>Bacteria</taxon>
        <taxon>Pseudomonadati</taxon>
        <taxon>Bacteroidota</taxon>
        <taxon>Chitinophagia</taxon>
        <taxon>Chitinophagales</taxon>
        <taxon>Chitinophagaceae</taxon>
        <taxon>Limnovirga</taxon>
    </lineage>
</organism>
<comment type="caution">
    <text evidence="1">The sequence shown here is derived from an EMBL/GenBank/DDBJ whole genome shotgun (WGS) entry which is preliminary data.</text>
</comment>
<protein>
    <submittedName>
        <fullName evidence="1">Uncharacterized protein</fullName>
    </submittedName>
</protein>
<name>A0A8J8FCD6_9BACT</name>
<evidence type="ECO:0000313" key="1">
    <source>
        <dbReference type="EMBL" id="NNV53963.1"/>
    </source>
</evidence>
<reference evidence="1" key="1">
    <citation type="submission" date="2019-10" db="EMBL/GenBank/DDBJ databases">
        <title>Draft genome sequence of Panacibacter sp. KCS-6.</title>
        <authorList>
            <person name="Yim K.J."/>
        </authorList>
    </citation>
    <scope>NUCLEOTIDE SEQUENCE</scope>
    <source>
        <strain evidence="1">KCS-6</strain>
    </source>
</reference>
<sequence>MNASKEDKLGMFVKCQLYLNSNAATLAINPFFATTVTSIDANITAIVDADSTATRNLTGFTTSKGNSRSDAETSILTIGAACRGYYTTHADTAKKMLATFTKTDVLSSRDADLLVIADRVLDIALPIKALLAPWGVTAVMVTDLNTKINAFRDWLQKPRSEQINSQVAGTTVDALFTTTDALLASCDDQMAVFEYTNAPLYLGWQLSRAIDDSGGGSDSAGFAVQNYTVPANGFINFFTGTLDPAKKLYLRVIGGNGIIVCTADSPASPCTPGSGFTAQPETTYKDTLLQMSLDTSKPNMQFTNNGTINVVVRAGFES</sequence>
<keyword evidence="2" id="KW-1185">Reference proteome</keyword>
<evidence type="ECO:0000313" key="2">
    <source>
        <dbReference type="Proteomes" id="UP000598971"/>
    </source>
</evidence>
<gene>
    <name evidence="1" type="ORF">GD597_00740</name>
</gene>
<dbReference type="RefSeq" id="WP_171605878.1">
    <property type="nucleotide sequence ID" value="NZ_WHPF01000001.1"/>
</dbReference>
<dbReference type="Proteomes" id="UP000598971">
    <property type="component" value="Unassembled WGS sequence"/>
</dbReference>
<dbReference type="EMBL" id="WHPF01000001">
    <property type="protein sequence ID" value="NNV53963.1"/>
    <property type="molecule type" value="Genomic_DNA"/>
</dbReference>
<dbReference type="AlphaFoldDB" id="A0A8J8FCD6"/>
<accession>A0A8J8FCD6</accession>
<proteinExistence type="predicted"/>